<evidence type="ECO:0000256" key="1">
    <source>
        <dbReference type="ARBA" id="ARBA00009589"/>
    </source>
</evidence>
<dbReference type="InterPro" id="IPR052419">
    <property type="entry name" value="5_3-deoxyribonucleotidase-like"/>
</dbReference>
<gene>
    <name evidence="4" type="ORF">H8B09_24290</name>
</gene>
<dbReference type="PANTHER" id="PTHR35134">
    <property type="entry name" value="NUCLEOTIDASE YQFW-RELATED"/>
    <property type="match status" value="1"/>
</dbReference>
<evidence type="ECO:0000313" key="4">
    <source>
        <dbReference type="EMBL" id="MBD3921903.1"/>
    </source>
</evidence>
<dbReference type="RefSeq" id="WP_191206205.1">
    <property type="nucleotide sequence ID" value="NZ_JACXZA010000007.1"/>
</dbReference>
<dbReference type="InterPro" id="IPR010708">
    <property type="entry name" value="5'(3')-deoxyribonucleotidase"/>
</dbReference>
<organism evidence="4 5">
    <name type="scientific">Paenibacillus terricola</name>
    <dbReference type="NCBI Taxonomy" id="2763503"/>
    <lineage>
        <taxon>Bacteria</taxon>
        <taxon>Bacillati</taxon>
        <taxon>Bacillota</taxon>
        <taxon>Bacilli</taxon>
        <taxon>Bacillales</taxon>
        <taxon>Paenibacillaceae</taxon>
        <taxon>Paenibacillus</taxon>
    </lineage>
</organism>
<comment type="caution">
    <text evidence="4">The sequence shown here is derived from an EMBL/GenBank/DDBJ whole genome shotgun (WGS) entry which is preliminary data.</text>
</comment>
<evidence type="ECO:0000313" key="5">
    <source>
        <dbReference type="Proteomes" id="UP000609346"/>
    </source>
</evidence>
<dbReference type="Proteomes" id="UP000609346">
    <property type="component" value="Unassembled WGS sequence"/>
</dbReference>
<dbReference type="InterPro" id="IPR009206">
    <property type="entry name" value="Nucleotidase_putative"/>
</dbReference>
<dbReference type="PANTHER" id="PTHR35134:SF2">
    <property type="entry name" value="NUCLEOTIDASE YQFW-RELATED"/>
    <property type="match status" value="1"/>
</dbReference>
<accession>A0ABR8N179</accession>
<dbReference type="Pfam" id="PF06941">
    <property type="entry name" value="NT5C"/>
    <property type="match status" value="1"/>
</dbReference>
<name>A0ABR8N179_9BACL</name>
<reference evidence="4 5" key="1">
    <citation type="submission" date="2020-09" db="EMBL/GenBank/DDBJ databases">
        <title>Paenibacillus sp. strain PR3 16S rRNA gene Genome sequencing and assembly.</title>
        <authorList>
            <person name="Kim J."/>
        </authorList>
    </citation>
    <scope>NUCLEOTIDE SEQUENCE [LARGE SCALE GENOMIC DNA]</scope>
    <source>
        <strain evidence="4 5">PR3</strain>
    </source>
</reference>
<dbReference type="EMBL" id="JACXZA010000007">
    <property type="protein sequence ID" value="MBD3921903.1"/>
    <property type="molecule type" value="Genomic_DNA"/>
</dbReference>
<dbReference type="PIRSF" id="PIRSF021362">
    <property type="entry name" value="UCP021362_HAD"/>
    <property type="match status" value="1"/>
</dbReference>
<evidence type="ECO:0000256" key="2">
    <source>
        <dbReference type="ARBA" id="ARBA00022801"/>
    </source>
</evidence>
<evidence type="ECO:0000256" key="3">
    <source>
        <dbReference type="PIRNR" id="PIRNR021362"/>
    </source>
</evidence>
<comment type="similarity">
    <text evidence="1 3">Belongs to the 5'(3')-deoxyribonucleotidase family.</text>
</comment>
<keyword evidence="5" id="KW-1185">Reference proteome</keyword>
<dbReference type="EC" id="3.1.3.-" evidence="3"/>
<dbReference type="SUPFAM" id="SSF56784">
    <property type="entry name" value="HAD-like"/>
    <property type="match status" value="1"/>
</dbReference>
<dbReference type="InterPro" id="IPR023214">
    <property type="entry name" value="HAD_sf"/>
</dbReference>
<dbReference type="InterPro" id="IPR036412">
    <property type="entry name" value="HAD-like_sf"/>
</dbReference>
<keyword evidence="2 3" id="KW-0378">Hydrolase</keyword>
<proteinExistence type="inferred from homology"/>
<sequence>MHIGIDLDNTVLDATTPHLHYYNLASGLDLTADDVDNFFLYKMYGWNQQERDAVYYQYGRDIHWQSAPLPDAVSVLQQLYREHRLSIITARPLQFRDVTLEWLAHHDIAYHDIAFIEDKLQQCAESMVEVLIDDGPHYAVQFVNARKPVILMEQPYNRSVPSHDLLFRATNWTDVQKHLTAIATL</sequence>
<dbReference type="Gene3D" id="3.40.50.1000">
    <property type="entry name" value="HAD superfamily/HAD-like"/>
    <property type="match status" value="1"/>
</dbReference>
<protein>
    <recommendedName>
        <fullName evidence="3">Nucleotidase</fullName>
        <ecNumber evidence="3">3.1.3.-</ecNumber>
    </recommendedName>
</protein>